<keyword evidence="2" id="KW-1185">Reference proteome</keyword>
<dbReference type="EMBL" id="CM032191">
    <property type="protein sequence ID" value="KAG7086110.1"/>
    <property type="molecule type" value="Genomic_DNA"/>
</dbReference>
<accession>A0A9P7RMY6</accession>
<organism evidence="1 2">
    <name type="scientific">Marasmius oreades</name>
    <name type="common">fairy-ring Marasmius</name>
    <dbReference type="NCBI Taxonomy" id="181124"/>
    <lineage>
        <taxon>Eukaryota</taxon>
        <taxon>Fungi</taxon>
        <taxon>Dikarya</taxon>
        <taxon>Basidiomycota</taxon>
        <taxon>Agaricomycotina</taxon>
        <taxon>Agaricomycetes</taxon>
        <taxon>Agaricomycetidae</taxon>
        <taxon>Agaricales</taxon>
        <taxon>Marasmiineae</taxon>
        <taxon>Marasmiaceae</taxon>
        <taxon>Marasmius</taxon>
    </lineage>
</organism>
<proteinExistence type="predicted"/>
<dbReference type="GeneID" id="66072700"/>
<protein>
    <submittedName>
        <fullName evidence="1">Uncharacterized protein</fullName>
    </submittedName>
</protein>
<reference evidence="1" key="1">
    <citation type="journal article" date="2021" name="Genome Biol. Evol.">
        <title>The assembled and annotated genome of the fairy-ring fungus Marasmius oreades.</title>
        <authorList>
            <person name="Hiltunen M."/>
            <person name="Ament-Velasquez S.L."/>
            <person name="Johannesson H."/>
        </authorList>
    </citation>
    <scope>NUCLEOTIDE SEQUENCE</scope>
    <source>
        <strain evidence="1">03SP1</strain>
    </source>
</reference>
<dbReference type="AlphaFoldDB" id="A0A9P7RMY6"/>
<dbReference type="KEGG" id="more:E1B28_003624"/>
<comment type="caution">
    <text evidence="1">The sequence shown here is derived from an EMBL/GenBank/DDBJ whole genome shotgun (WGS) entry which is preliminary data.</text>
</comment>
<dbReference type="Proteomes" id="UP001049176">
    <property type="component" value="Chromosome 11"/>
</dbReference>
<dbReference type="OrthoDB" id="2727133at2759"/>
<evidence type="ECO:0000313" key="1">
    <source>
        <dbReference type="EMBL" id="KAG7086110.1"/>
    </source>
</evidence>
<gene>
    <name evidence="1" type="ORF">E1B28_003624</name>
</gene>
<sequence length="229" mass="25477">MFTFNGKLNWFKYAVNETITVVFPAGFAVNDPVCAFWQWTEDAAGNKKANTTQLGFINSVTTKTGEYQVSFAFDYYSFEATVAGDSSTITATMFNPKGDRSEATTLNRQFGNLVQFRSTTVFTGKLNWLKYAENEMLTLVVPRGVSNGAPVGLYHQWTVDAKGVKKANHAVNATFRDVTTDKGETKATFDDGYYTYNTTVQSGGQEVKILMSNPNHDQSDNDLKKVYGY</sequence>
<evidence type="ECO:0000313" key="2">
    <source>
        <dbReference type="Proteomes" id="UP001049176"/>
    </source>
</evidence>
<dbReference type="RefSeq" id="XP_043002581.1">
    <property type="nucleotide sequence ID" value="XM_043160624.1"/>
</dbReference>
<name>A0A9P7RMY6_9AGAR</name>